<dbReference type="Pfam" id="PF08269">
    <property type="entry name" value="dCache_2"/>
    <property type="match status" value="1"/>
</dbReference>
<evidence type="ECO:0000259" key="7">
    <source>
        <dbReference type="SMART" id="SM01049"/>
    </source>
</evidence>
<keyword evidence="9" id="KW-1185">Reference proteome</keyword>
<dbReference type="RefSeq" id="WP_154373332.1">
    <property type="nucleotide sequence ID" value="NZ_WKJJ01000005.1"/>
</dbReference>
<accession>A0A7X2LR66</accession>
<gene>
    <name evidence="8" type="ORF">GJ700_10380</name>
</gene>
<feature type="signal peptide" evidence="6">
    <location>
        <begin position="1"/>
        <end position="20"/>
    </location>
</feature>
<keyword evidence="3" id="KW-0812">Transmembrane</keyword>
<keyword evidence="5" id="KW-0472">Membrane</keyword>
<keyword evidence="4" id="KW-1133">Transmembrane helix</keyword>
<proteinExistence type="predicted"/>
<dbReference type="GO" id="GO:0005886">
    <property type="term" value="C:plasma membrane"/>
    <property type="evidence" value="ECO:0007669"/>
    <property type="project" value="UniProtKB-SubCell"/>
</dbReference>
<dbReference type="InterPro" id="IPR033480">
    <property type="entry name" value="sCache_2"/>
</dbReference>
<evidence type="ECO:0000313" key="8">
    <source>
        <dbReference type="EMBL" id="MRV72120.1"/>
    </source>
</evidence>
<feature type="chain" id="PRO_5030563051" description="Single Cache domain-containing protein" evidence="6">
    <location>
        <begin position="21"/>
        <end position="153"/>
    </location>
</feature>
<dbReference type="EMBL" id="WKJJ01000005">
    <property type="protein sequence ID" value="MRV72120.1"/>
    <property type="molecule type" value="Genomic_DNA"/>
</dbReference>
<dbReference type="AlphaFoldDB" id="A0A7X2LR66"/>
<dbReference type="Proteomes" id="UP000446768">
    <property type="component" value="Unassembled WGS sequence"/>
</dbReference>
<dbReference type="Gene3D" id="3.30.450.20">
    <property type="entry name" value="PAS domain"/>
    <property type="match status" value="1"/>
</dbReference>
<keyword evidence="6" id="KW-0732">Signal</keyword>
<comment type="subcellular location">
    <subcellularLocation>
        <location evidence="1">Cell membrane</location>
        <topology evidence="1">Multi-pass membrane protein</topology>
    </subcellularLocation>
</comment>
<evidence type="ECO:0000256" key="1">
    <source>
        <dbReference type="ARBA" id="ARBA00004651"/>
    </source>
</evidence>
<evidence type="ECO:0000256" key="3">
    <source>
        <dbReference type="ARBA" id="ARBA00022692"/>
    </source>
</evidence>
<dbReference type="InterPro" id="IPR004010">
    <property type="entry name" value="Double_Cache_2"/>
</dbReference>
<evidence type="ECO:0000256" key="4">
    <source>
        <dbReference type="ARBA" id="ARBA00022989"/>
    </source>
</evidence>
<sequence length="153" mass="16566">MRFKFMAVAALMACSGAALAQGAGRASADEAVALVKKAVAHARGKGVEQACRDFADPQGGFIQGELYVFVQDMNARMVCHGANKRMNGKNLSQLKDANGKFFSRDMAALAKSRGSGWVDYQWINPATQALEPKTSYIEKIDDGTWLGVGIYRK</sequence>
<evidence type="ECO:0000256" key="6">
    <source>
        <dbReference type="SAM" id="SignalP"/>
    </source>
</evidence>
<reference evidence="8 9" key="1">
    <citation type="submission" date="2019-11" db="EMBL/GenBank/DDBJ databases">
        <title>Novel species isolated from a subtropical stream in China.</title>
        <authorList>
            <person name="Lu H."/>
        </authorList>
    </citation>
    <scope>NUCLEOTIDE SEQUENCE [LARGE SCALE GENOMIC DNA]</scope>
    <source>
        <strain evidence="8 9">FT92W</strain>
    </source>
</reference>
<evidence type="ECO:0000313" key="9">
    <source>
        <dbReference type="Proteomes" id="UP000446768"/>
    </source>
</evidence>
<protein>
    <recommendedName>
        <fullName evidence="7">Single Cache domain-containing protein</fullName>
    </recommendedName>
</protein>
<dbReference type="SMART" id="SM01049">
    <property type="entry name" value="Cache_2"/>
    <property type="match status" value="1"/>
</dbReference>
<keyword evidence="2" id="KW-1003">Cell membrane</keyword>
<comment type="caution">
    <text evidence="8">The sequence shown here is derived from an EMBL/GenBank/DDBJ whole genome shotgun (WGS) entry which is preliminary data.</text>
</comment>
<evidence type="ECO:0000256" key="2">
    <source>
        <dbReference type="ARBA" id="ARBA00022475"/>
    </source>
</evidence>
<name>A0A7X2LR66_9BURK</name>
<evidence type="ECO:0000256" key="5">
    <source>
        <dbReference type="ARBA" id="ARBA00023136"/>
    </source>
</evidence>
<organism evidence="8 9">
    <name type="scientific">Pseudoduganella rivuli</name>
    <dbReference type="NCBI Taxonomy" id="2666085"/>
    <lineage>
        <taxon>Bacteria</taxon>
        <taxon>Pseudomonadati</taxon>
        <taxon>Pseudomonadota</taxon>
        <taxon>Betaproteobacteria</taxon>
        <taxon>Burkholderiales</taxon>
        <taxon>Oxalobacteraceae</taxon>
        <taxon>Telluria group</taxon>
        <taxon>Pseudoduganella</taxon>
    </lineage>
</organism>
<feature type="domain" description="Single Cache" evidence="7">
    <location>
        <begin position="17"/>
        <end position="104"/>
    </location>
</feature>